<sequence>MQTSFFVLVFIVYCEAIVGRGVNSSIFNKFLTKIRETLGTEQIYTTVIDNVRFHHSNPEFYDDYPYEIKYLPRYSPFLNPCEEAFNLIKNQVRRDSRPTGANDLIQRMRSACATVTSAQLLGFVLHSESFSNMCLNEEDIPRN</sequence>
<feature type="signal peptide" evidence="1">
    <location>
        <begin position="1"/>
        <end position="16"/>
    </location>
</feature>
<evidence type="ECO:0000259" key="2">
    <source>
        <dbReference type="Pfam" id="PF13358"/>
    </source>
</evidence>
<dbReference type="Gene3D" id="3.30.420.10">
    <property type="entry name" value="Ribonuclease H-like superfamily/Ribonuclease H"/>
    <property type="match status" value="1"/>
</dbReference>
<dbReference type="Pfam" id="PF13358">
    <property type="entry name" value="DDE_3"/>
    <property type="match status" value="1"/>
</dbReference>
<proteinExistence type="predicted"/>
<dbReference type="Proteomes" id="UP000031668">
    <property type="component" value="Unassembled WGS sequence"/>
</dbReference>
<dbReference type="EMBL" id="JWZT01002534">
    <property type="protein sequence ID" value="KII69198.1"/>
    <property type="molecule type" value="Genomic_DNA"/>
</dbReference>
<name>A0A0C2JIN3_THEKT</name>
<comment type="caution">
    <text evidence="3">The sequence shown here is derived from an EMBL/GenBank/DDBJ whole genome shotgun (WGS) entry which is preliminary data.</text>
</comment>
<dbReference type="InterPro" id="IPR038717">
    <property type="entry name" value="Tc1-like_DDE_dom"/>
</dbReference>
<keyword evidence="1" id="KW-0732">Signal</keyword>
<feature type="domain" description="Tc1-like transposase DDE" evidence="2">
    <location>
        <begin position="21"/>
        <end position="97"/>
    </location>
</feature>
<accession>A0A0C2JIN3</accession>
<dbReference type="InterPro" id="IPR036397">
    <property type="entry name" value="RNaseH_sf"/>
</dbReference>
<keyword evidence="4" id="KW-1185">Reference proteome</keyword>
<evidence type="ECO:0000256" key="1">
    <source>
        <dbReference type="SAM" id="SignalP"/>
    </source>
</evidence>
<organism evidence="3 4">
    <name type="scientific">Thelohanellus kitauei</name>
    <name type="common">Myxosporean</name>
    <dbReference type="NCBI Taxonomy" id="669202"/>
    <lineage>
        <taxon>Eukaryota</taxon>
        <taxon>Metazoa</taxon>
        <taxon>Cnidaria</taxon>
        <taxon>Myxozoa</taxon>
        <taxon>Myxosporea</taxon>
        <taxon>Bivalvulida</taxon>
        <taxon>Platysporina</taxon>
        <taxon>Myxobolidae</taxon>
        <taxon>Thelohanellus</taxon>
    </lineage>
</organism>
<reference evidence="3 4" key="1">
    <citation type="journal article" date="2014" name="Genome Biol. Evol.">
        <title>The genome of the myxosporean Thelohanellus kitauei shows adaptations to nutrient acquisition within its fish host.</title>
        <authorList>
            <person name="Yang Y."/>
            <person name="Xiong J."/>
            <person name="Zhou Z."/>
            <person name="Huo F."/>
            <person name="Miao W."/>
            <person name="Ran C."/>
            <person name="Liu Y."/>
            <person name="Zhang J."/>
            <person name="Feng J."/>
            <person name="Wang M."/>
            <person name="Wang M."/>
            <person name="Wang L."/>
            <person name="Yao B."/>
        </authorList>
    </citation>
    <scope>NUCLEOTIDE SEQUENCE [LARGE SCALE GENOMIC DNA]</scope>
    <source>
        <strain evidence="3">Wuqing</strain>
    </source>
</reference>
<dbReference type="GO" id="GO:0003676">
    <property type="term" value="F:nucleic acid binding"/>
    <property type="evidence" value="ECO:0007669"/>
    <property type="project" value="InterPro"/>
</dbReference>
<evidence type="ECO:0000313" key="3">
    <source>
        <dbReference type="EMBL" id="KII69198.1"/>
    </source>
</evidence>
<feature type="chain" id="PRO_5002167756" description="Tc1-like transposase DDE domain-containing protein" evidence="1">
    <location>
        <begin position="17"/>
        <end position="143"/>
    </location>
</feature>
<protein>
    <recommendedName>
        <fullName evidence="2">Tc1-like transposase DDE domain-containing protein</fullName>
    </recommendedName>
</protein>
<dbReference type="OrthoDB" id="6498708at2759"/>
<dbReference type="AlphaFoldDB" id="A0A0C2JIN3"/>
<gene>
    <name evidence="3" type="ORF">RF11_08896</name>
</gene>
<evidence type="ECO:0000313" key="4">
    <source>
        <dbReference type="Proteomes" id="UP000031668"/>
    </source>
</evidence>